<evidence type="ECO:0000313" key="3">
    <source>
        <dbReference type="Proteomes" id="UP001140949"/>
    </source>
</evidence>
<evidence type="ECO:0000313" key="1">
    <source>
        <dbReference type="EMBL" id="KAJ6799842.1"/>
    </source>
</evidence>
<protein>
    <submittedName>
        <fullName evidence="1">Uncharacterized protein</fullName>
    </submittedName>
</protein>
<sequence>MVHRSTPAAHHLTATGGQIPTVTTLVLLTYSGARPSTATSLRPR</sequence>
<comment type="caution">
    <text evidence="1">The sequence shown here is derived from an EMBL/GenBank/DDBJ whole genome shotgun (WGS) entry which is preliminary data.</text>
</comment>
<keyword evidence="3" id="KW-1185">Reference proteome</keyword>
<organism evidence="1 3">
    <name type="scientific">Iris pallida</name>
    <name type="common">Sweet iris</name>
    <dbReference type="NCBI Taxonomy" id="29817"/>
    <lineage>
        <taxon>Eukaryota</taxon>
        <taxon>Viridiplantae</taxon>
        <taxon>Streptophyta</taxon>
        <taxon>Embryophyta</taxon>
        <taxon>Tracheophyta</taxon>
        <taxon>Spermatophyta</taxon>
        <taxon>Magnoliopsida</taxon>
        <taxon>Liliopsida</taxon>
        <taxon>Asparagales</taxon>
        <taxon>Iridaceae</taxon>
        <taxon>Iridoideae</taxon>
        <taxon>Irideae</taxon>
        <taxon>Iris</taxon>
    </lineage>
</organism>
<reference evidence="1" key="2">
    <citation type="submission" date="2023-04" db="EMBL/GenBank/DDBJ databases">
        <authorList>
            <person name="Bruccoleri R.E."/>
            <person name="Oakeley E.J."/>
            <person name="Faust A.-M."/>
            <person name="Dessus-Babus S."/>
            <person name="Altorfer M."/>
            <person name="Burckhardt D."/>
            <person name="Oertli M."/>
            <person name="Naumann U."/>
            <person name="Petersen F."/>
            <person name="Wong J."/>
        </authorList>
    </citation>
    <scope>NUCLEOTIDE SEQUENCE</scope>
    <source>
        <strain evidence="1">GSM-AAB239-AS_SAM_17_03QT</strain>
        <tissue evidence="1">Leaf</tissue>
    </source>
</reference>
<reference evidence="1" key="1">
    <citation type="journal article" date="2023" name="GigaByte">
        <title>Genome assembly of the bearded iris, Iris pallida Lam.</title>
        <authorList>
            <person name="Bruccoleri R.E."/>
            <person name="Oakeley E.J."/>
            <person name="Faust A.M.E."/>
            <person name="Altorfer M."/>
            <person name="Dessus-Babus S."/>
            <person name="Burckhardt D."/>
            <person name="Oertli M."/>
            <person name="Naumann U."/>
            <person name="Petersen F."/>
            <person name="Wong J."/>
        </authorList>
    </citation>
    <scope>NUCLEOTIDE SEQUENCE</scope>
    <source>
        <strain evidence="1">GSM-AAB239-AS_SAM_17_03QT</strain>
    </source>
</reference>
<accession>A0AAX6E6W5</accession>
<proteinExistence type="predicted"/>
<gene>
    <name evidence="2" type="ORF">M6B38_141820</name>
    <name evidence="1" type="ORF">M6B38_204560</name>
</gene>
<dbReference type="Proteomes" id="UP001140949">
    <property type="component" value="Unassembled WGS sequence"/>
</dbReference>
<dbReference type="AlphaFoldDB" id="A0AAX6E6W5"/>
<name>A0AAX6E6W5_IRIPA</name>
<evidence type="ECO:0000313" key="2">
    <source>
        <dbReference type="EMBL" id="KAJ6813881.1"/>
    </source>
</evidence>
<dbReference type="EMBL" id="JANAVB010030217">
    <property type="protein sequence ID" value="KAJ6813881.1"/>
    <property type="molecule type" value="Genomic_DNA"/>
</dbReference>
<dbReference type="EMBL" id="JANAVB010039218">
    <property type="protein sequence ID" value="KAJ6799842.1"/>
    <property type="molecule type" value="Genomic_DNA"/>
</dbReference>